<sequence length="178" mass="19620">MAEFFETQVQDDTPQDAIGRFLMAWSKLSAFGGVVVLVLICLIATASVIGRALFATPIKGDVELVQLGCSWAIAAFLPYGQMKKAHVIVDFFTLKAPKSLRCVFDIFAAVLLALFALLLMWRSYFGAVDAIKHGTTTMILGMPEWIAHITIAPGFFLLALTALYTAWQFIKNYDGYAK</sequence>
<protein>
    <recommendedName>
        <fullName evidence="9">TRAP transporter small permease protein</fullName>
    </recommendedName>
</protein>
<reference evidence="11 12" key="1">
    <citation type="submission" date="2017-02" db="EMBL/GenBank/DDBJ databases">
        <title>Draft genome sequence of Moraxella pluranimalium CCUG 54913T type strain.</title>
        <authorList>
            <person name="Salva-Serra F."/>
            <person name="Engstrom-Jakobsson H."/>
            <person name="Thorell K."/>
            <person name="Jaen-Luchoro D."/>
            <person name="Gonzales-Siles L."/>
            <person name="Karlsson R."/>
            <person name="Yazdan S."/>
            <person name="Boulund F."/>
            <person name="Johnning A."/>
            <person name="Engstrand L."/>
            <person name="Kristiansson E."/>
            <person name="Moore E."/>
        </authorList>
    </citation>
    <scope>NUCLEOTIDE SEQUENCE [LARGE SCALE GENOMIC DNA]</scope>
    <source>
        <strain evidence="11 12">CCUG 54913</strain>
    </source>
</reference>
<dbReference type="PANTHER" id="PTHR35011">
    <property type="entry name" value="2,3-DIKETO-L-GULONATE TRAP TRANSPORTER SMALL PERMEASE PROTEIN YIAM"/>
    <property type="match status" value="1"/>
</dbReference>
<evidence type="ECO:0000256" key="9">
    <source>
        <dbReference type="RuleBase" id="RU369079"/>
    </source>
</evidence>
<dbReference type="GO" id="GO:0005886">
    <property type="term" value="C:plasma membrane"/>
    <property type="evidence" value="ECO:0007669"/>
    <property type="project" value="UniProtKB-SubCell"/>
</dbReference>
<keyword evidence="7 9" id="KW-0472">Membrane</keyword>
<dbReference type="RefSeq" id="WP_078253775.1">
    <property type="nucleotide sequence ID" value="NZ_MUYU01000009.1"/>
</dbReference>
<evidence type="ECO:0000256" key="2">
    <source>
        <dbReference type="ARBA" id="ARBA00022448"/>
    </source>
</evidence>
<keyword evidence="4 9" id="KW-0997">Cell inner membrane</keyword>
<comment type="subunit">
    <text evidence="9">The complex comprises the extracytoplasmic solute receptor protein and the two transmembrane proteins.</text>
</comment>
<keyword evidence="6 9" id="KW-1133">Transmembrane helix</keyword>
<accession>A0A1T0CQH0</accession>
<keyword evidence="12" id="KW-1185">Reference proteome</keyword>
<name>A0A1T0CQH0_9GAMM</name>
<evidence type="ECO:0000256" key="1">
    <source>
        <dbReference type="ARBA" id="ARBA00004429"/>
    </source>
</evidence>
<feature type="transmembrane region" description="Helical" evidence="9">
    <location>
        <begin position="28"/>
        <end position="52"/>
    </location>
</feature>
<organism evidence="11 12">
    <name type="scientific">Moraxella pluranimalium</name>
    <dbReference type="NCBI Taxonomy" id="470453"/>
    <lineage>
        <taxon>Bacteria</taxon>
        <taxon>Pseudomonadati</taxon>
        <taxon>Pseudomonadota</taxon>
        <taxon>Gammaproteobacteria</taxon>
        <taxon>Moraxellales</taxon>
        <taxon>Moraxellaceae</taxon>
        <taxon>Moraxella</taxon>
    </lineage>
</organism>
<comment type="caution">
    <text evidence="11">The sequence shown here is derived from an EMBL/GenBank/DDBJ whole genome shotgun (WGS) entry which is preliminary data.</text>
</comment>
<evidence type="ECO:0000256" key="6">
    <source>
        <dbReference type="ARBA" id="ARBA00022989"/>
    </source>
</evidence>
<keyword evidence="3" id="KW-1003">Cell membrane</keyword>
<evidence type="ECO:0000256" key="8">
    <source>
        <dbReference type="ARBA" id="ARBA00038436"/>
    </source>
</evidence>
<comment type="similarity">
    <text evidence="8 9">Belongs to the TRAP transporter small permease family.</text>
</comment>
<keyword evidence="2 9" id="KW-0813">Transport</keyword>
<evidence type="ECO:0000256" key="7">
    <source>
        <dbReference type="ARBA" id="ARBA00023136"/>
    </source>
</evidence>
<dbReference type="InterPro" id="IPR007387">
    <property type="entry name" value="TRAP_DctQ"/>
</dbReference>
<evidence type="ECO:0000313" key="12">
    <source>
        <dbReference type="Proteomes" id="UP000189800"/>
    </source>
</evidence>
<feature type="domain" description="Tripartite ATP-independent periplasmic transporters DctQ component" evidence="10">
    <location>
        <begin position="40"/>
        <end position="170"/>
    </location>
</feature>
<dbReference type="Proteomes" id="UP000189800">
    <property type="component" value="Unassembled WGS sequence"/>
</dbReference>
<dbReference type="GO" id="GO:0022857">
    <property type="term" value="F:transmembrane transporter activity"/>
    <property type="evidence" value="ECO:0007669"/>
    <property type="project" value="UniProtKB-UniRule"/>
</dbReference>
<proteinExistence type="inferred from homology"/>
<evidence type="ECO:0000256" key="3">
    <source>
        <dbReference type="ARBA" id="ARBA00022475"/>
    </source>
</evidence>
<dbReference type="EMBL" id="MUYU01000009">
    <property type="protein sequence ID" value="OOS24608.1"/>
    <property type="molecule type" value="Genomic_DNA"/>
</dbReference>
<dbReference type="Pfam" id="PF04290">
    <property type="entry name" value="DctQ"/>
    <property type="match status" value="1"/>
</dbReference>
<gene>
    <name evidence="11" type="ORF">B0680_04045</name>
</gene>
<feature type="transmembrane region" description="Helical" evidence="9">
    <location>
        <begin position="145"/>
        <end position="170"/>
    </location>
</feature>
<dbReference type="OrthoDB" id="6900059at2"/>
<comment type="function">
    <text evidence="9">Part of the tripartite ATP-independent periplasmic (TRAP) transport system.</text>
</comment>
<dbReference type="STRING" id="470453.B0680_04045"/>
<evidence type="ECO:0000313" key="11">
    <source>
        <dbReference type="EMBL" id="OOS24608.1"/>
    </source>
</evidence>
<keyword evidence="5 9" id="KW-0812">Transmembrane</keyword>
<evidence type="ECO:0000256" key="4">
    <source>
        <dbReference type="ARBA" id="ARBA00022519"/>
    </source>
</evidence>
<evidence type="ECO:0000259" key="10">
    <source>
        <dbReference type="Pfam" id="PF04290"/>
    </source>
</evidence>
<comment type="subcellular location">
    <subcellularLocation>
        <location evidence="1 9">Cell inner membrane</location>
        <topology evidence="1 9">Multi-pass membrane protein</topology>
    </subcellularLocation>
</comment>
<dbReference type="InterPro" id="IPR055348">
    <property type="entry name" value="DctQ"/>
</dbReference>
<dbReference type="AlphaFoldDB" id="A0A1T0CQH0"/>
<comment type="caution">
    <text evidence="9">Lacks conserved residue(s) required for the propagation of feature annotation.</text>
</comment>
<feature type="transmembrane region" description="Helical" evidence="9">
    <location>
        <begin position="102"/>
        <end position="125"/>
    </location>
</feature>
<evidence type="ECO:0000256" key="5">
    <source>
        <dbReference type="ARBA" id="ARBA00022692"/>
    </source>
</evidence>